<gene>
    <name evidence="1" type="ORF">ENM30_04540</name>
</gene>
<sequence length="157" mass="18562">MALTLREKIELMRQGIIHRYVIPMLEARGFFVSSWKRPISLEDKVLRDDGWIPVYTAFTTWETYTRNSPLHVYFNTFYGDIHEKAYRICFVEYILNKHNYKLPPAVTGVFTRLNVENGYYWKHRVPVNLDVPESAVNDVDSTYDELLLLLTRAKVID</sequence>
<reference evidence="1" key="1">
    <citation type="journal article" date="2020" name="mSystems">
        <title>Genome- and Community-Level Interaction Insights into Carbon Utilization and Element Cycling Functions of Hydrothermarchaeota in Hydrothermal Sediment.</title>
        <authorList>
            <person name="Zhou Z."/>
            <person name="Liu Y."/>
            <person name="Xu W."/>
            <person name="Pan J."/>
            <person name="Luo Z.H."/>
            <person name="Li M."/>
        </authorList>
    </citation>
    <scope>NUCLEOTIDE SEQUENCE [LARGE SCALE GENOMIC DNA]</scope>
    <source>
        <strain evidence="1">SpSt-1073</strain>
    </source>
</reference>
<proteinExistence type="predicted"/>
<name>A0A7J3WCZ8_CALS0</name>
<dbReference type="AlphaFoldDB" id="A0A7J3WCZ8"/>
<evidence type="ECO:0000313" key="1">
    <source>
        <dbReference type="EMBL" id="HHN52563.1"/>
    </source>
</evidence>
<accession>A0A7J3WCZ8</accession>
<protein>
    <submittedName>
        <fullName evidence="1">Uncharacterized protein</fullName>
    </submittedName>
</protein>
<comment type="caution">
    <text evidence="1">The sequence shown here is derived from an EMBL/GenBank/DDBJ whole genome shotgun (WGS) entry which is preliminary data.</text>
</comment>
<organism evidence="1">
    <name type="scientific">Caldiarchaeum subterraneum</name>
    <dbReference type="NCBI Taxonomy" id="311458"/>
    <lineage>
        <taxon>Archaea</taxon>
        <taxon>Nitrososphaerota</taxon>
        <taxon>Candidatus Caldarchaeales</taxon>
        <taxon>Candidatus Caldarchaeaceae</taxon>
        <taxon>Candidatus Caldarchaeum</taxon>
    </lineage>
</organism>
<dbReference type="EMBL" id="DRXG01000100">
    <property type="protein sequence ID" value="HHN52563.1"/>
    <property type="molecule type" value="Genomic_DNA"/>
</dbReference>